<dbReference type="Proteomes" id="UP000217895">
    <property type="component" value="Chromosome"/>
</dbReference>
<evidence type="ECO:0000256" key="1">
    <source>
        <dbReference type="SAM" id="Phobius"/>
    </source>
</evidence>
<keyword evidence="3" id="KW-1185">Reference proteome</keyword>
<organism evidence="2 3">
    <name type="scientific">Leptolyngbya boryana NIES-2135</name>
    <dbReference type="NCBI Taxonomy" id="1973484"/>
    <lineage>
        <taxon>Bacteria</taxon>
        <taxon>Bacillati</taxon>
        <taxon>Cyanobacteriota</taxon>
        <taxon>Cyanophyceae</taxon>
        <taxon>Leptolyngbyales</taxon>
        <taxon>Leptolyngbyaceae</taxon>
        <taxon>Leptolyngbya group</taxon>
        <taxon>Leptolyngbya</taxon>
    </lineage>
</organism>
<evidence type="ECO:0000313" key="2">
    <source>
        <dbReference type="EMBL" id="BAY58416.1"/>
    </source>
</evidence>
<keyword evidence="1" id="KW-1133">Transmembrane helix</keyword>
<name>A0A1Z4JNX7_LEPBY</name>
<keyword evidence="1" id="KW-0472">Membrane</keyword>
<keyword evidence="1" id="KW-0812">Transmembrane</keyword>
<feature type="transmembrane region" description="Helical" evidence="1">
    <location>
        <begin position="15"/>
        <end position="37"/>
    </location>
</feature>
<sequence>MLHRFFHLSHEQVHVWSNIILLILVLLVWLVVLGAPVI</sequence>
<gene>
    <name evidence="2" type="ORF">NIES2135_52890</name>
</gene>
<proteinExistence type="predicted"/>
<evidence type="ECO:0000313" key="3">
    <source>
        <dbReference type="Proteomes" id="UP000217895"/>
    </source>
</evidence>
<accession>A0A1Z4JNX7</accession>
<dbReference type="AlphaFoldDB" id="A0A1Z4JNX7"/>
<protein>
    <submittedName>
        <fullName evidence="2">Uncharacterized protein</fullName>
    </submittedName>
</protein>
<reference evidence="2 3" key="1">
    <citation type="submission" date="2017-06" db="EMBL/GenBank/DDBJ databases">
        <title>Genome sequencing of cyanobaciteial culture collection at National Institute for Environmental Studies (NIES).</title>
        <authorList>
            <person name="Hirose Y."/>
            <person name="Shimura Y."/>
            <person name="Fujisawa T."/>
            <person name="Nakamura Y."/>
            <person name="Kawachi M."/>
        </authorList>
    </citation>
    <scope>NUCLEOTIDE SEQUENCE [LARGE SCALE GENOMIC DNA]</scope>
    <source>
        <strain evidence="2 3">NIES-2135</strain>
    </source>
</reference>
<dbReference type="EMBL" id="AP018203">
    <property type="protein sequence ID" value="BAY58416.1"/>
    <property type="molecule type" value="Genomic_DNA"/>
</dbReference>